<dbReference type="GO" id="GO:0000981">
    <property type="term" value="F:DNA-binding transcription factor activity, RNA polymerase II-specific"/>
    <property type="evidence" value="ECO:0007669"/>
    <property type="project" value="InterPro"/>
</dbReference>
<evidence type="ECO:0000256" key="5">
    <source>
        <dbReference type="ARBA" id="ARBA00023242"/>
    </source>
</evidence>
<proteinExistence type="predicted"/>
<name>A0A9W4MUM4_PENOL</name>
<dbReference type="PANTHER" id="PTHR46910:SF5">
    <property type="entry name" value="ZN(II)2CYS6 TRANSCRIPTION FACTOR (EUROFUNG)"/>
    <property type="match status" value="1"/>
</dbReference>
<dbReference type="GO" id="GO:0008270">
    <property type="term" value="F:zinc ion binding"/>
    <property type="evidence" value="ECO:0007669"/>
    <property type="project" value="InterPro"/>
</dbReference>
<dbReference type="GO" id="GO:0003677">
    <property type="term" value="F:DNA binding"/>
    <property type="evidence" value="ECO:0007669"/>
    <property type="project" value="UniProtKB-KW"/>
</dbReference>
<keyword evidence="2" id="KW-0805">Transcription regulation</keyword>
<gene>
    <name evidence="8" type="ORF">POLS_LOCUS4296</name>
</gene>
<evidence type="ECO:0000259" key="7">
    <source>
        <dbReference type="PROSITE" id="PS50048"/>
    </source>
</evidence>
<feature type="domain" description="Zn(2)-C6 fungal-type" evidence="7">
    <location>
        <begin position="20"/>
        <end position="49"/>
    </location>
</feature>
<protein>
    <recommendedName>
        <fullName evidence="7">Zn(2)-C6 fungal-type domain-containing protein</fullName>
    </recommendedName>
</protein>
<keyword evidence="3" id="KW-0238">DNA-binding</keyword>
<reference evidence="8" key="1">
    <citation type="submission" date="2021-07" db="EMBL/GenBank/DDBJ databases">
        <authorList>
            <person name="Branca A.L. A."/>
        </authorList>
    </citation>
    <scope>NUCLEOTIDE SEQUENCE</scope>
</reference>
<dbReference type="OrthoDB" id="103819at2759"/>
<dbReference type="PANTHER" id="PTHR46910">
    <property type="entry name" value="TRANSCRIPTION FACTOR PDR1"/>
    <property type="match status" value="1"/>
</dbReference>
<dbReference type="SUPFAM" id="SSF57701">
    <property type="entry name" value="Zn2/Cys6 DNA-binding domain"/>
    <property type="match status" value="1"/>
</dbReference>
<sequence length="471" mass="52886">MRSRETIKSRQQRLGALPRACEACKIRKIRCDRAVPCSNCRASDLACQNVSPDANDRPESRTGAGKIRYLEAQISSLEQRLHNLESKAATPAAHPSGDLDRTEERLELSSNENELSLSNEDSRPFEGESTFLAHAVQASKAIEMHVDEVSGSDPALKDTLSHLNTLIQPVTSKEDYSFHSSLARLMPNIKLLPTTLVIGMLQRFKTRRPIFLSSYAVTDLELVENLCRSIYFPIKPICIGQAASMHGIFYFLLKEYEAMKDILCQQFDFPAQIAQCEKNFIMGLETYEIMSVPSFENILGLTMGAIKAQGEAKPFLYLSLISAAATHCQTLGYHRNMTYRDFPEGKAENIRRLFWTIYVFDKNTSLLLGKASQIQDCEIDTRYPSLPLDPSLRPWDESFLLGIKLAIIQGRIYSDLYSAGAASKSSFDRADAINKLVVSMEQWRADLESASASELIIIHVPIRIKLTPFID</sequence>
<feature type="compositionally biased region" description="Low complexity" evidence="6">
    <location>
        <begin position="108"/>
        <end position="119"/>
    </location>
</feature>
<dbReference type="InterPro" id="IPR036864">
    <property type="entry name" value="Zn2-C6_fun-type_DNA-bd_sf"/>
</dbReference>
<dbReference type="SMART" id="SM00066">
    <property type="entry name" value="GAL4"/>
    <property type="match status" value="1"/>
</dbReference>
<dbReference type="CDD" id="cd00067">
    <property type="entry name" value="GAL4"/>
    <property type="match status" value="1"/>
</dbReference>
<dbReference type="SMART" id="SM00906">
    <property type="entry name" value="Fungal_trans"/>
    <property type="match status" value="1"/>
</dbReference>
<evidence type="ECO:0000256" key="6">
    <source>
        <dbReference type="SAM" id="MobiDB-lite"/>
    </source>
</evidence>
<dbReference type="InterPro" id="IPR007219">
    <property type="entry name" value="XnlR_reg_dom"/>
</dbReference>
<keyword evidence="9" id="KW-1185">Reference proteome</keyword>
<dbReference type="AlphaFoldDB" id="A0A9W4MUM4"/>
<comment type="caution">
    <text evidence="8">The sequence shown here is derived from an EMBL/GenBank/DDBJ whole genome shotgun (WGS) entry which is preliminary data.</text>
</comment>
<feature type="compositionally biased region" description="Basic and acidic residues" evidence="6">
    <location>
        <begin position="97"/>
        <end position="107"/>
    </location>
</feature>
<accession>A0A9W4MUM4</accession>
<keyword evidence="5" id="KW-0539">Nucleus</keyword>
<dbReference type="Proteomes" id="UP001153618">
    <property type="component" value="Unassembled WGS sequence"/>
</dbReference>
<evidence type="ECO:0000256" key="2">
    <source>
        <dbReference type="ARBA" id="ARBA00023015"/>
    </source>
</evidence>
<dbReference type="InterPro" id="IPR001138">
    <property type="entry name" value="Zn2Cys6_DnaBD"/>
</dbReference>
<evidence type="ECO:0000313" key="8">
    <source>
        <dbReference type="EMBL" id="CAG8087699.1"/>
    </source>
</evidence>
<evidence type="ECO:0000256" key="4">
    <source>
        <dbReference type="ARBA" id="ARBA00023163"/>
    </source>
</evidence>
<evidence type="ECO:0000256" key="1">
    <source>
        <dbReference type="ARBA" id="ARBA00022723"/>
    </source>
</evidence>
<evidence type="ECO:0000256" key="3">
    <source>
        <dbReference type="ARBA" id="ARBA00023125"/>
    </source>
</evidence>
<organism evidence="8 9">
    <name type="scientific">Penicillium olsonii</name>
    <dbReference type="NCBI Taxonomy" id="99116"/>
    <lineage>
        <taxon>Eukaryota</taxon>
        <taxon>Fungi</taxon>
        <taxon>Dikarya</taxon>
        <taxon>Ascomycota</taxon>
        <taxon>Pezizomycotina</taxon>
        <taxon>Eurotiomycetes</taxon>
        <taxon>Eurotiomycetidae</taxon>
        <taxon>Eurotiales</taxon>
        <taxon>Aspergillaceae</taxon>
        <taxon>Penicillium</taxon>
    </lineage>
</organism>
<dbReference type="Gene3D" id="4.10.240.10">
    <property type="entry name" value="Zn(2)-C6 fungal-type DNA-binding domain"/>
    <property type="match status" value="1"/>
</dbReference>
<dbReference type="GO" id="GO:0006351">
    <property type="term" value="P:DNA-templated transcription"/>
    <property type="evidence" value="ECO:0007669"/>
    <property type="project" value="InterPro"/>
</dbReference>
<keyword evidence="1" id="KW-0479">Metal-binding</keyword>
<dbReference type="CDD" id="cd12148">
    <property type="entry name" value="fungal_TF_MHR"/>
    <property type="match status" value="1"/>
</dbReference>
<dbReference type="PROSITE" id="PS00463">
    <property type="entry name" value="ZN2_CY6_FUNGAL_1"/>
    <property type="match status" value="1"/>
</dbReference>
<dbReference type="InterPro" id="IPR050987">
    <property type="entry name" value="AtrR-like"/>
</dbReference>
<feature type="region of interest" description="Disordered" evidence="6">
    <location>
        <begin position="87"/>
        <end position="122"/>
    </location>
</feature>
<dbReference type="PROSITE" id="PS50048">
    <property type="entry name" value="ZN2_CY6_FUNGAL_2"/>
    <property type="match status" value="1"/>
</dbReference>
<dbReference type="Pfam" id="PF00172">
    <property type="entry name" value="Zn_clus"/>
    <property type="match status" value="1"/>
</dbReference>
<dbReference type="EMBL" id="CAJVOS010000021">
    <property type="protein sequence ID" value="CAG8087699.1"/>
    <property type="molecule type" value="Genomic_DNA"/>
</dbReference>
<keyword evidence="4" id="KW-0804">Transcription</keyword>
<evidence type="ECO:0000313" key="9">
    <source>
        <dbReference type="Proteomes" id="UP001153618"/>
    </source>
</evidence>
<dbReference type="Pfam" id="PF04082">
    <property type="entry name" value="Fungal_trans"/>
    <property type="match status" value="1"/>
</dbReference>